<sequence length="214" mass="23036">MFWAGIWVTGWLGLVLLIAELIHAWFPNAKEWSRKVVHIGAGQVILIAYALGVPTRWGIIAAAIAGMVTLLSYRVSIFPSISGVGRQSWGTFFYAVSIGILMALFWKTLPELAVLGILVMAWGDGLAALVGIHWGRHPLPGTSKSWEGTLTMFWVSTLVAALSLTPIAALESLWIAPFVGVGATLLELIAWRGMDNLTVPIGSALLAYGLLNLS</sequence>
<proteinExistence type="predicted"/>
<reference evidence="2 3" key="1">
    <citation type="journal article" date="2002" name="DNA Res.">
        <title>Complete genome structure of the thermophilic cyanobacterium Thermosynechococcus elongatus BP-1.</title>
        <authorList>
            <person name="Nakamura Y."/>
            <person name="Kaneko T."/>
            <person name="Sato S."/>
            <person name="Ikeuchi M."/>
            <person name="Katoh H."/>
            <person name="Sasamoto S."/>
            <person name="Watanabe A."/>
            <person name="Iriguchi M."/>
            <person name="Kawashima K."/>
            <person name="Kimura T."/>
            <person name="Kishida Y."/>
            <person name="Kiyokawa C."/>
            <person name="Kohara M."/>
            <person name="Matsumoto M."/>
            <person name="Matsuno A."/>
            <person name="Nakazaki N."/>
            <person name="Shimpo S."/>
            <person name="Sugimoto M."/>
            <person name="Takeuchi C."/>
            <person name="Yamada M."/>
            <person name="Tabata S."/>
        </authorList>
    </citation>
    <scope>NUCLEOTIDE SEQUENCE [LARGE SCALE GENOMIC DNA]</scope>
    <source>
        <strain evidence="3">IAM M-273 / NIES-2133 / BP-1</strain>
    </source>
</reference>
<feature type="transmembrane region" description="Helical" evidence="1">
    <location>
        <begin position="112"/>
        <end position="134"/>
    </location>
</feature>
<dbReference type="AlphaFoldDB" id="Q8DHC0"/>
<keyword evidence="1" id="KW-0472">Membrane</keyword>
<accession>Q8DHC0</accession>
<dbReference type="EnsemblBacteria" id="BAC09591">
    <property type="protein sequence ID" value="BAC09591"/>
    <property type="gene ID" value="BAC09591"/>
</dbReference>
<dbReference type="PANTHER" id="PTHR31303:SF1">
    <property type="entry name" value="CTP-DEPENDENT DIACYLGLYCEROL KINASE 1"/>
    <property type="match status" value="1"/>
</dbReference>
<keyword evidence="3" id="KW-1185">Reference proteome</keyword>
<evidence type="ECO:0000256" key="1">
    <source>
        <dbReference type="SAM" id="Phobius"/>
    </source>
</evidence>
<dbReference type="InterPro" id="IPR037997">
    <property type="entry name" value="Dgk1-like"/>
</dbReference>
<feature type="transmembrane region" description="Helical" evidence="1">
    <location>
        <begin position="6"/>
        <end position="24"/>
    </location>
</feature>
<dbReference type="PATRIC" id="fig|197221.4.peg.2134"/>
<keyword evidence="1" id="KW-0812">Transmembrane</keyword>
<keyword evidence="1" id="KW-1133">Transmembrane helix</keyword>
<name>Q8DHC0_THEVB</name>
<dbReference type="GO" id="GO:0004143">
    <property type="term" value="F:ATP-dependent diacylglycerol kinase activity"/>
    <property type="evidence" value="ECO:0007669"/>
    <property type="project" value="InterPro"/>
</dbReference>
<feature type="transmembrane region" description="Helical" evidence="1">
    <location>
        <begin position="146"/>
        <end position="167"/>
    </location>
</feature>
<dbReference type="Proteomes" id="UP000000440">
    <property type="component" value="Chromosome"/>
</dbReference>
<gene>
    <name evidence="2" type="ordered locus">tll2039</name>
</gene>
<protein>
    <submittedName>
        <fullName evidence="2">Tll2039 protein</fullName>
    </submittedName>
</protein>
<dbReference type="PANTHER" id="PTHR31303">
    <property type="entry name" value="CTP-DEPENDENT DIACYLGLYCEROL KINASE 1"/>
    <property type="match status" value="1"/>
</dbReference>
<dbReference type="STRING" id="197221.gene:10748648"/>
<evidence type="ECO:0000313" key="3">
    <source>
        <dbReference type="Proteomes" id="UP000000440"/>
    </source>
</evidence>
<feature type="transmembrane region" description="Helical" evidence="1">
    <location>
        <begin position="89"/>
        <end position="106"/>
    </location>
</feature>
<organism evidence="2 3">
    <name type="scientific">Thermosynechococcus vestitus (strain NIES-2133 / IAM M-273 / BP-1)</name>
    <dbReference type="NCBI Taxonomy" id="197221"/>
    <lineage>
        <taxon>Bacteria</taxon>
        <taxon>Bacillati</taxon>
        <taxon>Cyanobacteriota</taxon>
        <taxon>Cyanophyceae</taxon>
        <taxon>Acaryochloridales</taxon>
        <taxon>Thermosynechococcaceae</taxon>
        <taxon>Thermosynechococcus</taxon>
    </lineage>
</organism>
<dbReference type="KEGG" id="tel:tll2039"/>
<dbReference type="EMBL" id="BA000039">
    <property type="protein sequence ID" value="BAC09591.1"/>
    <property type="molecule type" value="Genomic_DNA"/>
</dbReference>
<evidence type="ECO:0000313" key="2">
    <source>
        <dbReference type="EMBL" id="BAC09591.1"/>
    </source>
</evidence>
<dbReference type="eggNOG" id="COG0170">
    <property type="taxonomic scope" value="Bacteria"/>
</dbReference>
<dbReference type="RefSeq" id="WP_011057874.1">
    <property type="nucleotide sequence ID" value="NC_004113.1"/>
</dbReference>